<evidence type="ECO:0000259" key="1">
    <source>
        <dbReference type="Pfam" id="PF19054"/>
    </source>
</evidence>
<protein>
    <submittedName>
        <fullName evidence="2">Helix-turn-helix protein</fullName>
    </submittedName>
</protein>
<dbReference type="GO" id="GO:0003677">
    <property type="term" value="F:DNA binding"/>
    <property type="evidence" value="ECO:0007669"/>
    <property type="project" value="InterPro"/>
</dbReference>
<dbReference type="SUPFAM" id="SSF47413">
    <property type="entry name" value="lambda repressor-like DNA-binding domains"/>
    <property type="match status" value="1"/>
</dbReference>
<dbReference type="Proteomes" id="UP000240542">
    <property type="component" value="Unassembled WGS sequence"/>
</dbReference>
<dbReference type="CDD" id="cd00093">
    <property type="entry name" value="HTH_XRE"/>
    <property type="match status" value="1"/>
</dbReference>
<feature type="domain" description="DUF5753" evidence="1">
    <location>
        <begin position="99"/>
        <end position="275"/>
    </location>
</feature>
<dbReference type="Pfam" id="PF13560">
    <property type="entry name" value="HTH_31"/>
    <property type="match status" value="1"/>
</dbReference>
<evidence type="ECO:0000313" key="2">
    <source>
        <dbReference type="EMBL" id="PSK96177.1"/>
    </source>
</evidence>
<comment type="caution">
    <text evidence="2">The sequence shown here is derived from an EMBL/GenBank/DDBJ whole genome shotgun (WGS) entry which is preliminary data.</text>
</comment>
<dbReference type="Pfam" id="PF19054">
    <property type="entry name" value="DUF5753"/>
    <property type="match status" value="1"/>
</dbReference>
<accession>A0A2P8DG37</accession>
<dbReference type="InterPro" id="IPR010982">
    <property type="entry name" value="Lambda_DNA-bd_dom_sf"/>
</dbReference>
<organism evidence="2 3">
    <name type="scientific">Murinocardiopsis flavida</name>
    <dbReference type="NCBI Taxonomy" id="645275"/>
    <lineage>
        <taxon>Bacteria</taxon>
        <taxon>Bacillati</taxon>
        <taxon>Actinomycetota</taxon>
        <taxon>Actinomycetes</taxon>
        <taxon>Streptosporangiales</taxon>
        <taxon>Nocardiopsidaceae</taxon>
        <taxon>Murinocardiopsis</taxon>
    </lineage>
</organism>
<dbReference type="RefSeq" id="WP_245928877.1">
    <property type="nucleotide sequence ID" value="NZ_PYGA01000012.1"/>
</dbReference>
<evidence type="ECO:0000313" key="3">
    <source>
        <dbReference type="Proteomes" id="UP000240542"/>
    </source>
</evidence>
<sequence length="282" mass="31519">MARKVTLRAQWLGKILKDQRDTNALTLKEAAEYLQRDASQLSRFEAGSLPIRRGDVLALMDLYGISDPPTREILIRLTEDVAQTGWWEPITKDLSSGIADYMWLESRAERIRSFDVMRVNGLLQTAGYAEAWIRAVEHDATDKQISDWVAMRLKRQEVLHGDESASLLTVLDESALRIPVGGAAVMRDQLSHLLAERERPNVDVRVLPYTAGAHPSPDGGYILIKMADPFPEIAYADGPAGSLYLETTDAERLIDRYARLEALALSESKSVELIASALKDMR</sequence>
<reference evidence="2 3" key="1">
    <citation type="submission" date="2018-03" db="EMBL/GenBank/DDBJ databases">
        <title>Genomic Encyclopedia of Archaeal and Bacterial Type Strains, Phase II (KMG-II): from individual species to whole genera.</title>
        <authorList>
            <person name="Goeker M."/>
        </authorList>
    </citation>
    <scope>NUCLEOTIDE SEQUENCE [LARGE SCALE GENOMIC DNA]</scope>
    <source>
        <strain evidence="2 3">DSM 45312</strain>
    </source>
</reference>
<keyword evidence="3" id="KW-1185">Reference proteome</keyword>
<proteinExistence type="predicted"/>
<dbReference type="InterPro" id="IPR001387">
    <property type="entry name" value="Cro/C1-type_HTH"/>
</dbReference>
<gene>
    <name evidence="2" type="ORF">CLV63_11259</name>
</gene>
<dbReference type="AlphaFoldDB" id="A0A2P8DG37"/>
<name>A0A2P8DG37_9ACTN</name>
<dbReference type="InterPro" id="IPR043917">
    <property type="entry name" value="DUF5753"/>
</dbReference>
<dbReference type="EMBL" id="PYGA01000012">
    <property type="protein sequence ID" value="PSK96177.1"/>
    <property type="molecule type" value="Genomic_DNA"/>
</dbReference>